<gene>
    <name evidence="9" type="ORF">GCM10010919_21250</name>
</gene>
<dbReference type="PANTHER" id="PTHR47870:SF1">
    <property type="entry name" value="CYTOCHROME C-TYPE BIOGENESIS PROTEIN CCMH"/>
    <property type="match status" value="1"/>
</dbReference>
<feature type="domain" description="Cytochrome c-type biogenesis protein H TPR" evidence="8">
    <location>
        <begin position="114"/>
        <end position="269"/>
    </location>
</feature>
<dbReference type="InterPro" id="IPR019734">
    <property type="entry name" value="TPR_rpt"/>
</dbReference>
<protein>
    <submittedName>
        <fullName evidence="9">C-type cytochrome biogenesis protein CcmI</fullName>
    </submittedName>
</protein>
<name>A0ABQ3KZU8_9ALTE</name>
<dbReference type="NCBIfam" id="TIGR03142">
    <property type="entry name" value="cytochro_ccmI"/>
    <property type="match status" value="1"/>
</dbReference>
<evidence type="ECO:0000259" key="7">
    <source>
        <dbReference type="Pfam" id="PF23892"/>
    </source>
</evidence>
<dbReference type="Pfam" id="PF23892">
    <property type="entry name" value="Ig_CycH"/>
    <property type="match status" value="1"/>
</dbReference>
<sequence>MIWQIVAGAAVMFALSALFIFWPRKASAQNHQTPAQLFEERLQLLVLARDAGELAEQDFSSAAAELKDQFLEQEQKAVLYQQPKHKVLFHSSLVVFVLVIVGVIYSQNGHYRELADWELAQQNLATYGQRALLGEGEPMNERDMQLFSLALRTKLDKEGDDAVAWMLLGRVWMTLGMLEESVESFERALKLMPERTPLLISYSQALIMLGGDYNLAKAGQSVAKVLMKEPDNIDAVSLMALIAHERGDNEQAISAWQLLASSLDADDPRLAVVAERLAELTGQTAAATAEVVAENERSITLTLSIADTLATDFPDASLFVFARAIGGPPLPLAAKRLPMQSGLVTINLSTADAMQPGWDLTQSEQIEVVARIAISGTVERSAQDVEVVSAPLRFEQPHLTLQLTLEP</sequence>
<accession>A0ABQ3KZU8</accession>
<evidence type="ECO:0000313" key="9">
    <source>
        <dbReference type="EMBL" id="GHG70507.1"/>
    </source>
</evidence>
<evidence type="ECO:0000256" key="5">
    <source>
        <dbReference type="PROSITE-ProRule" id="PRU00339"/>
    </source>
</evidence>
<dbReference type="EMBL" id="BNAO01000004">
    <property type="protein sequence ID" value="GHG70507.1"/>
    <property type="molecule type" value="Genomic_DNA"/>
</dbReference>
<dbReference type="InterPro" id="IPR051263">
    <property type="entry name" value="C-type_cytochrome_biogenesis"/>
</dbReference>
<keyword evidence="6" id="KW-0812">Transmembrane</keyword>
<proteinExistence type="predicted"/>
<dbReference type="InterPro" id="IPR011990">
    <property type="entry name" value="TPR-like_helical_dom_sf"/>
</dbReference>
<dbReference type="InterPro" id="IPR056412">
    <property type="entry name" value="Ig_CycH"/>
</dbReference>
<keyword evidence="6" id="KW-1133">Transmembrane helix</keyword>
<dbReference type="Pfam" id="PF23914">
    <property type="entry name" value="TPR_CcmH_CycH"/>
    <property type="match status" value="1"/>
</dbReference>
<dbReference type="Proteomes" id="UP000659697">
    <property type="component" value="Unassembled WGS sequence"/>
</dbReference>
<dbReference type="SMART" id="SM00028">
    <property type="entry name" value="TPR"/>
    <property type="match status" value="1"/>
</dbReference>
<keyword evidence="3" id="KW-0201">Cytochrome c-type biogenesis</keyword>
<reference evidence="10" key="1">
    <citation type="journal article" date="2019" name="Int. J. Syst. Evol. Microbiol.">
        <title>The Global Catalogue of Microorganisms (GCM) 10K type strain sequencing project: providing services to taxonomists for standard genome sequencing and annotation.</title>
        <authorList>
            <consortium name="The Broad Institute Genomics Platform"/>
            <consortium name="The Broad Institute Genome Sequencing Center for Infectious Disease"/>
            <person name="Wu L."/>
            <person name="Ma J."/>
        </authorList>
    </citation>
    <scope>NUCLEOTIDE SEQUENCE [LARGE SCALE GENOMIC DNA]</scope>
    <source>
        <strain evidence="10">CGMCC 1.7003</strain>
    </source>
</reference>
<comment type="subcellular location">
    <subcellularLocation>
        <location evidence="1">Cell envelope</location>
    </subcellularLocation>
</comment>
<evidence type="ECO:0000256" key="1">
    <source>
        <dbReference type="ARBA" id="ARBA00004196"/>
    </source>
</evidence>
<dbReference type="RefSeq" id="WP_189432971.1">
    <property type="nucleotide sequence ID" value="NZ_BNAO01000004.1"/>
</dbReference>
<keyword evidence="6" id="KW-0472">Membrane</keyword>
<dbReference type="Gene3D" id="1.25.40.10">
    <property type="entry name" value="Tetratricopeptide repeat domain"/>
    <property type="match status" value="1"/>
</dbReference>
<evidence type="ECO:0000259" key="8">
    <source>
        <dbReference type="Pfam" id="PF23914"/>
    </source>
</evidence>
<keyword evidence="2" id="KW-0677">Repeat</keyword>
<keyword evidence="4 5" id="KW-0802">TPR repeat</keyword>
<feature type="transmembrane region" description="Helical" evidence="6">
    <location>
        <begin position="87"/>
        <end position="105"/>
    </location>
</feature>
<dbReference type="PROSITE" id="PS50293">
    <property type="entry name" value="TPR_REGION"/>
    <property type="match status" value="1"/>
</dbReference>
<dbReference type="InterPro" id="IPR056413">
    <property type="entry name" value="TPR_CcmH_CycH"/>
</dbReference>
<keyword evidence="10" id="KW-1185">Reference proteome</keyword>
<evidence type="ECO:0000256" key="6">
    <source>
        <dbReference type="SAM" id="Phobius"/>
    </source>
</evidence>
<dbReference type="PROSITE" id="PS50005">
    <property type="entry name" value="TPR"/>
    <property type="match status" value="1"/>
</dbReference>
<dbReference type="PANTHER" id="PTHR47870">
    <property type="entry name" value="CYTOCHROME C-TYPE BIOGENESIS PROTEIN CCMH"/>
    <property type="match status" value="1"/>
</dbReference>
<evidence type="ECO:0000313" key="10">
    <source>
        <dbReference type="Proteomes" id="UP000659697"/>
    </source>
</evidence>
<dbReference type="SUPFAM" id="SSF48452">
    <property type="entry name" value="TPR-like"/>
    <property type="match status" value="1"/>
</dbReference>
<feature type="repeat" description="TPR" evidence="5">
    <location>
        <begin position="162"/>
        <end position="195"/>
    </location>
</feature>
<organism evidence="9 10">
    <name type="scientific">Alishewanella longhuensis</name>
    <dbReference type="NCBI Taxonomy" id="1091037"/>
    <lineage>
        <taxon>Bacteria</taxon>
        <taxon>Pseudomonadati</taxon>
        <taxon>Pseudomonadota</taxon>
        <taxon>Gammaproteobacteria</taxon>
        <taxon>Alteromonadales</taxon>
        <taxon>Alteromonadaceae</taxon>
        <taxon>Alishewanella</taxon>
    </lineage>
</organism>
<evidence type="ECO:0000256" key="3">
    <source>
        <dbReference type="ARBA" id="ARBA00022748"/>
    </source>
</evidence>
<dbReference type="InterPro" id="IPR017560">
    <property type="entry name" value="Cyt_c_biogenesis_CcmI"/>
</dbReference>
<comment type="caution">
    <text evidence="9">The sequence shown here is derived from an EMBL/GenBank/DDBJ whole genome shotgun (WGS) entry which is preliminary data.</text>
</comment>
<evidence type="ECO:0000256" key="4">
    <source>
        <dbReference type="ARBA" id="ARBA00022803"/>
    </source>
</evidence>
<feature type="domain" description="Cytochrome c-type biogenesis protein H Ig-like" evidence="7">
    <location>
        <begin position="299"/>
        <end position="397"/>
    </location>
</feature>
<evidence type="ECO:0000256" key="2">
    <source>
        <dbReference type="ARBA" id="ARBA00022737"/>
    </source>
</evidence>